<name>V6TGW5_GIAIN</name>
<dbReference type="VEuPathDB" id="GiardiaDB:GL50803_0014807"/>
<dbReference type="Proteomes" id="UP000018320">
    <property type="component" value="Unassembled WGS sequence"/>
</dbReference>
<feature type="repeat" description="ANK" evidence="1">
    <location>
        <begin position="215"/>
        <end position="238"/>
    </location>
</feature>
<reference evidence="3" key="1">
    <citation type="submission" date="2012-02" db="EMBL/GenBank/DDBJ databases">
        <title>Genome sequencing of Giardia lamblia Genotypes A2 and B isolates (DH and GS) and comparative analysis with the genomes of Genotypes A1 and E (WB and Pig).</title>
        <authorList>
            <person name="Adam R."/>
            <person name="Dahlstrom E."/>
            <person name="Martens C."/>
            <person name="Bruno D."/>
            <person name="Barbian K."/>
            <person name="Porcella S.F."/>
            <person name="Nash T."/>
        </authorList>
    </citation>
    <scope>NUCLEOTIDE SEQUENCE</scope>
    <source>
        <strain evidence="3">DH</strain>
    </source>
</reference>
<dbReference type="AlphaFoldDB" id="V6TGW5"/>
<dbReference type="Gene3D" id="1.25.40.20">
    <property type="entry name" value="Ankyrin repeat-containing domain"/>
    <property type="match status" value="2"/>
</dbReference>
<evidence type="ECO:0000313" key="3">
    <source>
        <dbReference type="Proteomes" id="UP000018320"/>
    </source>
</evidence>
<dbReference type="Pfam" id="PF12796">
    <property type="entry name" value="Ank_2"/>
    <property type="match status" value="2"/>
</dbReference>
<evidence type="ECO:0000313" key="2">
    <source>
        <dbReference type="EMBL" id="ESU36145.1"/>
    </source>
</evidence>
<feature type="repeat" description="ANK" evidence="1">
    <location>
        <begin position="154"/>
        <end position="175"/>
    </location>
</feature>
<reference evidence="2 3" key="2">
    <citation type="journal article" date="2013" name="Genome Biol. Evol.">
        <title>Genome sequencing of Giardia lamblia genotypes A2 and B isolates (DH and GS) and comparative analysis with the genomes of genotypes A1 and E (WB and Pig).</title>
        <authorList>
            <person name="Adam R.D."/>
            <person name="Dahlstrom E.W."/>
            <person name="Martens C.A."/>
            <person name="Bruno D.P."/>
            <person name="Barbian K.D."/>
            <person name="Ricklefs S.M."/>
            <person name="Hernandez M.M."/>
            <person name="Narla N.P."/>
            <person name="Patel R.B."/>
            <person name="Porcella S.F."/>
            <person name="Nash T.E."/>
        </authorList>
    </citation>
    <scope>NUCLEOTIDE SEQUENCE [LARGE SCALE GENOMIC DNA]</scope>
    <source>
        <strain evidence="2 3">DH</strain>
    </source>
</reference>
<dbReference type="PANTHER" id="PTHR24120:SF4">
    <property type="entry name" value="GH07239P"/>
    <property type="match status" value="1"/>
</dbReference>
<dbReference type="VEuPathDB" id="GiardiaDB:DHA2_152283"/>
<organism evidence="2 3">
    <name type="scientific">Giardia intestinalis</name>
    <name type="common">Giardia lamblia</name>
    <dbReference type="NCBI Taxonomy" id="5741"/>
    <lineage>
        <taxon>Eukaryota</taxon>
        <taxon>Metamonada</taxon>
        <taxon>Diplomonadida</taxon>
        <taxon>Hexamitidae</taxon>
        <taxon>Giardiinae</taxon>
        <taxon>Giardia</taxon>
    </lineage>
</organism>
<dbReference type="VEuPathDB" id="GiardiaDB:QR46_2113"/>
<dbReference type="SMART" id="SM00248">
    <property type="entry name" value="ANK"/>
    <property type="match status" value="8"/>
</dbReference>
<dbReference type="PROSITE" id="PS50297">
    <property type="entry name" value="ANK_REP_REGION"/>
    <property type="match status" value="2"/>
</dbReference>
<protein>
    <submittedName>
        <fullName evidence="2">Ankyrin repeat protein</fullName>
    </submittedName>
</protein>
<comment type="caution">
    <text evidence="2">The sequence shown here is derived from an EMBL/GenBank/DDBJ whole genome shotgun (WGS) entry which is preliminary data.</text>
</comment>
<dbReference type="InterPro" id="IPR036770">
    <property type="entry name" value="Ankyrin_rpt-contain_sf"/>
</dbReference>
<sequence length="492" mass="53202">MLGHFAHTGKCLLGLSNMVRIRFHILLRLGMETPLMRSAAVGNVSKVRELRAEYSGRQNNAGFTALMKAISYKQLEAALLLVNDEAGASTDTGHTALMLAAQYGFVDLVKQLIPAEAGQQNKEGWSALMIALNNRQKEVAHLLVPKEAGLSKADGWTALMFAAQAGYADIVSLLLHTEKSRQSNKGWTALMIAADSGATNICKILLSEAGMRKIDGITAMMIAARRGHSDIVQLLLNKEFGLRTLQGQTAYSFAFAAGHRNVCALLSEESGDKDMPQTIARQALIPIESTLCTADLAGQSRDGGPLQTVSAADQGTLLEIDMLKKTIESLSMQLNSSVETVASLERIVNRQTAQINELYILIGGILQNRDMSPLTVKLPSSAEEVESSLVSIPVRPDHNTQNLSPDPSIFDLPPNCLHSAEFTTVPEGVEEDRPSLSSSPTRDLASSDTSLDIVCLPCEHICHFASLAQLEASKKCVICEMSIDDYIEVNTK</sequence>
<dbReference type="EMBL" id="AHGT01000055">
    <property type="protein sequence ID" value="ESU36145.1"/>
    <property type="molecule type" value="Genomic_DNA"/>
</dbReference>
<dbReference type="VEuPathDB" id="GiardiaDB:GL50581_428"/>
<dbReference type="Pfam" id="PF00023">
    <property type="entry name" value="Ank"/>
    <property type="match status" value="1"/>
</dbReference>
<accession>V6TGW5</accession>
<dbReference type="SUPFAM" id="SSF48403">
    <property type="entry name" value="Ankyrin repeat"/>
    <property type="match status" value="1"/>
</dbReference>
<gene>
    <name evidence="2" type="ORF">DHA2_152283</name>
</gene>
<evidence type="ECO:0000256" key="1">
    <source>
        <dbReference type="PROSITE-ProRule" id="PRU00023"/>
    </source>
</evidence>
<dbReference type="PROSITE" id="PS50088">
    <property type="entry name" value="ANK_REPEAT"/>
    <property type="match status" value="2"/>
</dbReference>
<keyword evidence="1" id="KW-0040">ANK repeat</keyword>
<dbReference type="PANTHER" id="PTHR24120">
    <property type="entry name" value="GH07239P"/>
    <property type="match status" value="1"/>
</dbReference>
<dbReference type="InterPro" id="IPR002110">
    <property type="entry name" value="Ankyrin_rpt"/>
</dbReference>
<proteinExistence type="predicted"/>